<evidence type="ECO:0000313" key="2">
    <source>
        <dbReference type="EMBL" id="KAJ3176096.1"/>
    </source>
</evidence>
<keyword evidence="3" id="KW-1185">Reference proteome</keyword>
<feature type="compositionally biased region" description="Acidic residues" evidence="1">
    <location>
        <begin position="62"/>
        <end position="74"/>
    </location>
</feature>
<dbReference type="GO" id="GO:0030686">
    <property type="term" value="C:90S preribosome"/>
    <property type="evidence" value="ECO:0007669"/>
    <property type="project" value="TreeGrafter"/>
</dbReference>
<feature type="region of interest" description="Disordered" evidence="1">
    <location>
        <begin position="1"/>
        <end position="112"/>
    </location>
</feature>
<dbReference type="EMBL" id="JADGJQ010000044">
    <property type="protein sequence ID" value="KAJ3176096.1"/>
    <property type="molecule type" value="Genomic_DNA"/>
</dbReference>
<dbReference type="PANTHER" id="PTHR24030">
    <property type="entry name" value="PROTEIN CMSS1"/>
    <property type="match status" value="1"/>
</dbReference>
<reference evidence="2" key="1">
    <citation type="submission" date="2020-05" db="EMBL/GenBank/DDBJ databases">
        <title>Phylogenomic resolution of chytrid fungi.</title>
        <authorList>
            <person name="Stajich J.E."/>
            <person name="Amses K."/>
            <person name="Simmons R."/>
            <person name="Seto K."/>
            <person name="Myers J."/>
            <person name="Bonds A."/>
            <person name="Quandt C.A."/>
            <person name="Barry K."/>
            <person name="Liu P."/>
            <person name="Grigoriev I."/>
            <person name="Longcore J.E."/>
            <person name="James T.Y."/>
        </authorList>
    </citation>
    <scope>NUCLEOTIDE SEQUENCE</scope>
    <source>
        <strain evidence="2">JEL0379</strain>
    </source>
</reference>
<dbReference type="InterPro" id="IPR032704">
    <property type="entry name" value="Cms1"/>
</dbReference>
<dbReference type="AlphaFoldDB" id="A0AAD5XP26"/>
<dbReference type="PANTHER" id="PTHR24030:SF0">
    <property type="entry name" value="PROTEIN CMSS1"/>
    <property type="match status" value="1"/>
</dbReference>
<evidence type="ECO:0000313" key="3">
    <source>
        <dbReference type="Proteomes" id="UP001212152"/>
    </source>
</evidence>
<dbReference type="Proteomes" id="UP001212152">
    <property type="component" value="Unassembled WGS sequence"/>
</dbReference>
<name>A0AAD5XP26_9FUNG</name>
<proteinExistence type="predicted"/>
<sequence>MPHPQAQASSVEDLGDDEYLNDFVAGDSDTELVRADIEDSGDDDEEARVPPKATKRKADQLEANDDDDFTEDGGEAIAGAMKAKGTAASATTTSAGEPDATEKKKKKKKKVTKDYSINQSALLDAEGIPQRNCSDFAQKAGDETLVAFIRDYLFKNRSSKLFSAASPLAVGSPKAIIISGSAIRAAHLARLVRACGTCKVAKLFAKHFKIADQTRVLNTEVFPLAVGTAGRVLALLKNGALKVDELDFVIMDGTYRDEKQRTLFDVPENKPEVIALLKAVREASPTTEICIY</sequence>
<protein>
    <submittedName>
        <fullName evidence="2">Cms1 ribosomal small subunit</fullName>
    </submittedName>
</protein>
<evidence type="ECO:0000256" key="1">
    <source>
        <dbReference type="SAM" id="MobiDB-lite"/>
    </source>
</evidence>
<gene>
    <name evidence="2" type="primary">CMSS1</name>
    <name evidence="2" type="ORF">HDU87_005471</name>
</gene>
<dbReference type="Pfam" id="PF14617">
    <property type="entry name" value="CMS1"/>
    <property type="match status" value="1"/>
</dbReference>
<accession>A0AAD5XP26</accession>
<feature type="compositionally biased region" description="Low complexity" evidence="1">
    <location>
        <begin position="77"/>
        <end position="95"/>
    </location>
</feature>
<feature type="compositionally biased region" description="Polar residues" evidence="1">
    <location>
        <begin position="1"/>
        <end position="10"/>
    </location>
</feature>
<dbReference type="GO" id="GO:0005634">
    <property type="term" value="C:nucleus"/>
    <property type="evidence" value="ECO:0007669"/>
    <property type="project" value="TreeGrafter"/>
</dbReference>
<organism evidence="2 3">
    <name type="scientific">Geranomyces variabilis</name>
    <dbReference type="NCBI Taxonomy" id="109894"/>
    <lineage>
        <taxon>Eukaryota</taxon>
        <taxon>Fungi</taxon>
        <taxon>Fungi incertae sedis</taxon>
        <taxon>Chytridiomycota</taxon>
        <taxon>Chytridiomycota incertae sedis</taxon>
        <taxon>Chytridiomycetes</taxon>
        <taxon>Spizellomycetales</taxon>
        <taxon>Powellomycetaceae</taxon>
        <taxon>Geranomyces</taxon>
    </lineage>
</organism>
<comment type="caution">
    <text evidence="2">The sequence shown here is derived from an EMBL/GenBank/DDBJ whole genome shotgun (WGS) entry which is preliminary data.</text>
</comment>